<gene>
    <name evidence="2" type="ORF">IED13_16775</name>
</gene>
<evidence type="ECO:0000313" key="3">
    <source>
        <dbReference type="Proteomes" id="UP000619295"/>
    </source>
</evidence>
<keyword evidence="3" id="KW-1185">Reference proteome</keyword>
<evidence type="ECO:0000256" key="1">
    <source>
        <dbReference type="SAM" id="Phobius"/>
    </source>
</evidence>
<evidence type="ECO:0000313" key="2">
    <source>
        <dbReference type="EMBL" id="MBD3847360.1"/>
    </source>
</evidence>
<dbReference type="InterPro" id="IPR025570">
    <property type="entry name" value="DUF4337"/>
</dbReference>
<proteinExistence type="predicted"/>
<feature type="transmembrane region" description="Helical" evidence="1">
    <location>
        <begin position="141"/>
        <end position="167"/>
    </location>
</feature>
<feature type="transmembrane region" description="Helical" evidence="1">
    <location>
        <begin position="20"/>
        <end position="36"/>
    </location>
</feature>
<keyword evidence="1" id="KW-1133">Transmembrane helix</keyword>
<accession>A0A927HZ98</accession>
<name>A0A927HZ98_9HYPH</name>
<dbReference type="AlphaFoldDB" id="A0A927HZ98"/>
<keyword evidence="1" id="KW-0812">Transmembrane</keyword>
<comment type="caution">
    <text evidence="2">The sequence shown here is derived from an EMBL/GenBank/DDBJ whole genome shotgun (WGS) entry which is preliminary data.</text>
</comment>
<dbReference type="Pfam" id="PF14235">
    <property type="entry name" value="DUF4337"/>
    <property type="match status" value="1"/>
</dbReference>
<sequence>MDTREHQEAIKEAVHNHGNRRVALLIAVLAAFLALTEMRGKGAQLDSLAANIEAANLWSFFQAKTIRQTTLRTAAEGLEAVGGAGLPTDRAEAVVKRVQAWRATAERYETEPSTNEGRKELIARAKSAEAQRDRALSAYHLYEYGAAGLQLAIVLASASLIAGVAWLTWLGGALGAVGVAFAVLGWLAPTLVHL</sequence>
<feature type="transmembrane region" description="Helical" evidence="1">
    <location>
        <begin position="173"/>
        <end position="192"/>
    </location>
</feature>
<dbReference type="Proteomes" id="UP000619295">
    <property type="component" value="Unassembled WGS sequence"/>
</dbReference>
<dbReference type="RefSeq" id="WP_089172829.1">
    <property type="nucleotide sequence ID" value="NZ_JACXWY010000010.1"/>
</dbReference>
<dbReference type="EMBL" id="JACXWY010000010">
    <property type="protein sequence ID" value="MBD3847360.1"/>
    <property type="molecule type" value="Genomic_DNA"/>
</dbReference>
<keyword evidence="1" id="KW-0472">Membrane</keyword>
<organism evidence="2 3">
    <name type="scientific">Bosea spartocytisi</name>
    <dbReference type="NCBI Taxonomy" id="2773451"/>
    <lineage>
        <taxon>Bacteria</taxon>
        <taxon>Pseudomonadati</taxon>
        <taxon>Pseudomonadota</taxon>
        <taxon>Alphaproteobacteria</taxon>
        <taxon>Hyphomicrobiales</taxon>
        <taxon>Boseaceae</taxon>
        <taxon>Bosea</taxon>
    </lineage>
</organism>
<protein>
    <submittedName>
        <fullName evidence="2">DUF4337 domain-containing protein</fullName>
    </submittedName>
</protein>
<reference evidence="2" key="1">
    <citation type="submission" date="2020-09" db="EMBL/GenBank/DDBJ databases">
        <title>Bosea spartocytisi sp. nov. a root nodule endophyte of Spartocytisus supranubius in the high mountain ecosystem fo the Teide National Park (Canary Islands, Spain).</title>
        <authorList>
            <person name="Pulido-Suarez L."/>
            <person name="Peix A."/>
            <person name="Igual J.M."/>
            <person name="Socas-Perez N."/>
            <person name="Velazquez E."/>
            <person name="Flores-Felix J.D."/>
            <person name="Leon-Barrios M."/>
        </authorList>
    </citation>
    <scope>NUCLEOTIDE SEQUENCE</scope>
    <source>
        <strain evidence="2">SSUT16</strain>
    </source>
</reference>